<accession>A0AA36GEU0</accession>
<dbReference type="AlphaFoldDB" id="A0AA36GEU0"/>
<evidence type="ECO:0000313" key="3">
    <source>
        <dbReference type="EMBL" id="CAJ0588338.1"/>
    </source>
</evidence>
<evidence type="ECO:0000256" key="1">
    <source>
        <dbReference type="SAM" id="MobiDB-lite"/>
    </source>
</evidence>
<protein>
    <submittedName>
        <fullName evidence="3">Uncharacterized protein</fullName>
    </submittedName>
</protein>
<comment type="caution">
    <text evidence="3">The sequence shown here is derived from an EMBL/GenBank/DDBJ whole genome shotgun (WGS) entry which is preliminary data.</text>
</comment>
<dbReference type="EMBL" id="CATQJL010000001">
    <property type="protein sequence ID" value="CAJ0588338.1"/>
    <property type="molecule type" value="Genomic_DNA"/>
</dbReference>
<feature type="compositionally biased region" description="Polar residues" evidence="1">
    <location>
        <begin position="97"/>
        <end position="107"/>
    </location>
</feature>
<feature type="chain" id="PRO_5041371789" evidence="2">
    <location>
        <begin position="18"/>
        <end position="117"/>
    </location>
</feature>
<organism evidence="3 4">
    <name type="scientific">Cylicocyclus nassatus</name>
    <name type="common">Nematode worm</name>
    <dbReference type="NCBI Taxonomy" id="53992"/>
    <lineage>
        <taxon>Eukaryota</taxon>
        <taxon>Metazoa</taxon>
        <taxon>Ecdysozoa</taxon>
        <taxon>Nematoda</taxon>
        <taxon>Chromadorea</taxon>
        <taxon>Rhabditida</taxon>
        <taxon>Rhabditina</taxon>
        <taxon>Rhabditomorpha</taxon>
        <taxon>Strongyloidea</taxon>
        <taxon>Strongylidae</taxon>
        <taxon>Cylicocyclus</taxon>
    </lineage>
</organism>
<name>A0AA36GEU0_CYLNA</name>
<keyword evidence="2" id="KW-0732">Signal</keyword>
<feature type="signal peptide" evidence="2">
    <location>
        <begin position="1"/>
        <end position="17"/>
    </location>
</feature>
<reference evidence="3" key="1">
    <citation type="submission" date="2023-07" db="EMBL/GenBank/DDBJ databases">
        <authorList>
            <consortium name="CYATHOMIX"/>
        </authorList>
    </citation>
    <scope>NUCLEOTIDE SEQUENCE</scope>
    <source>
        <strain evidence="3">N/A</strain>
    </source>
</reference>
<evidence type="ECO:0000256" key="2">
    <source>
        <dbReference type="SAM" id="SignalP"/>
    </source>
</evidence>
<sequence length="117" mass="13469">MLQATFLLFIWLFDVLGSCDDEFDEFLKKQVTKIEKEFREQLLGEKDSTATTTFDPILVTQLLEAMNKKKKEKKKDAVQDSVLALILRNVAYRQLQGKGSKQASTPRKTIGEPIKRF</sequence>
<feature type="region of interest" description="Disordered" evidence="1">
    <location>
        <begin position="97"/>
        <end position="117"/>
    </location>
</feature>
<keyword evidence="4" id="KW-1185">Reference proteome</keyword>
<proteinExistence type="predicted"/>
<gene>
    <name evidence="3" type="ORF">CYNAS_LOCUS321</name>
</gene>
<dbReference type="Proteomes" id="UP001176961">
    <property type="component" value="Unassembled WGS sequence"/>
</dbReference>
<evidence type="ECO:0000313" key="4">
    <source>
        <dbReference type="Proteomes" id="UP001176961"/>
    </source>
</evidence>